<accession>A0A1I4MS71</accession>
<evidence type="ECO:0000313" key="3">
    <source>
        <dbReference type="EMBL" id="SFM06142.1"/>
    </source>
</evidence>
<dbReference type="AlphaFoldDB" id="A0A1I4MS71"/>
<keyword evidence="4" id="KW-1185">Reference proteome</keyword>
<keyword evidence="2" id="KW-1133">Transmembrane helix</keyword>
<name>A0A1I4MS71_9BURK</name>
<organism evidence="3 4">
    <name type="scientific">Rugamonas rubra</name>
    <dbReference type="NCBI Taxonomy" id="758825"/>
    <lineage>
        <taxon>Bacteria</taxon>
        <taxon>Pseudomonadati</taxon>
        <taxon>Pseudomonadota</taxon>
        <taxon>Betaproteobacteria</taxon>
        <taxon>Burkholderiales</taxon>
        <taxon>Oxalobacteraceae</taxon>
        <taxon>Telluria group</taxon>
        <taxon>Rugamonas</taxon>
    </lineage>
</organism>
<dbReference type="Proteomes" id="UP000199470">
    <property type="component" value="Unassembled WGS sequence"/>
</dbReference>
<proteinExistence type="predicted"/>
<keyword evidence="2" id="KW-0472">Membrane</keyword>
<evidence type="ECO:0000256" key="1">
    <source>
        <dbReference type="SAM" id="MobiDB-lite"/>
    </source>
</evidence>
<sequence length="92" mass="9921">MDDRLIALEAHFNAILPTLATKADVEALRAEIHKWMLGTIVGMFIGFAGLMLAMQNMARQPAVAQPPAPGPAQQTRQLEAPPPSIIVNLPPK</sequence>
<evidence type="ECO:0000313" key="4">
    <source>
        <dbReference type="Proteomes" id="UP000199470"/>
    </source>
</evidence>
<dbReference type="RefSeq" id="WP_093388017.1">
    <property type="nucleotide sequence ID" value="NZ_FOTW01000011.1"/>
</dbReference>
<dbReference type="OrthoDB" id="8759942at2"/>
<feature type="region of interest" description="Disordered" evidence="1">
    <location>
        <begin position="61"/>
        <end position="92"/>
    </location>
</feature>
<evidence type="ECO:0000256" key="2">
    <source>
        <dbReference type="SAM" id="Phobius"/>
    </source>
</evidence>
<feature type="transmembrane region" description="Helical" evidence="2">
    <location>
        <begin position="35"/>
        <end position="53"/>
    </location>
</feature>
<keyword evidence="2" id="KW-0812">Transmembrane</keyword>
<reference evidence="3 4" key="1">
    <citation type="submission" date="2016-10" db="EMBL/GenBank/DDBJ databases">
        <authorList>
            <person name="de Groot N.N."/>
        </authorList>
    </citation>
    <scope>NUCLEOTIDE SEQUENCE [LARGE SCALE GENOMIC DNA]</scope>
    <source>
        <strain evidence="3 4">ATCC 43154</strain>
    </source>
</reference>
<gene>
    <name evidence="3" type="ORF">SAMN02982985_02597</name>
</gene>
<protein>
    <submittedName>
        <fullName evidence="3">Uncharacterized protein</fullName>
    </submittedName>
</protein>
<dbReference type="EMBL" id="FOTW01000011">
    <property type="protein sequence ID" value="SFM06142.1"/>
    <property type="molecule type" value="Genomic_DNA"/>
</dbReference>
<feature type="compositionally biased region" description="Pro residues" evidence="1">
    <location>
        <begin position="80"/>
        <end position="92"/>
    </location>
</feature>